<accession>A0A8C3HBM2</accession>
<dbReference type="Proteomes" id="UP000694380">
    <property type="component" value="Unplaced"/>
</dbReference>
<evidence type="ECO:0000313" key="3">
    <source>
        <dbReference type="Proteomes" id="UP000694380"/>
    </source>
</evidence>
<dbReference type="PROSITE" id="PS51642">
    <property type="entry name" value="HEMOPEXIN_2"/>
    <property type="match status" value="3"/>
</dbReference>
<dbReference type="SUPFAM" id="SSF50923">
    <property type="entry name" value="Hemopexin-like domain"/>
    <property type="match status" value="2"/>
</dbReference>
<reference evidence="2" key="2">
    <citation type="submission" date="2025-09" db="UniProtKB">
        <authorList>
            <consortium name="Ensembl"/>
        </authorList>
    </citation>
    <scope>IDENTIFICATION</scope>
</reference>
<feature type="repeat" description="Hemopexin" evidence="1">
    <location>
        <begin position="130"/>
        <end position="176"/>
    </location>
</feature>
<evidence type="ECO:0008006" key="4">
    <source>
        <dbReference type="Google" id="ProtNLM"/>
    </source>
</evidence>
<dbReference type="AlphaFoldDB" id="A0A8C3HBM2"/>
<dbReference type="InterPro" id="IPR018487">
    <property type="entry name" value="Hemopexin-like_repeat"/>
</dbReference>
<dbReference type="Pfam" id="PF00045">
    <property type="entry name" value="Hemopexin"/>
    <property type="match status" value="1"/>
</dbReference>
<evidence type="ECO:0000256" key="1">
    <source>
        <dbReference type="PROSITE-ProRule" id="PRU01011"/>
    </source>
</evidence>
<dbReference type="GeneTree" id="ENSGT00390000009178"/>
<reference evidence="2" key="1">
    <citation type="submission" date="2025-08" db="UniProtKB">
        <authorList>
            <consortium name="Ensembl"/>
        </authorList>
    </citation>
    <scope>IDENTIFICATION</scope>
</reference>
<feature type="repeat" description="Hemopexin" evidence="1">
    <location>
        <begin position="200"/>
        <end position="244"/>
    </location>
</feature>
<dbReference type="Ensembl" id="ENSCPBT00000017667.1">
    <property type="protein sequence ID" value="ENSCPBP00000014902.1"/>
    <property type="gene ID" value="ENSCPBG00000011059.1"/>
</dbReference>
<dbReference type="Gene3D" id="2.110.10.10">
    <property type="entry name" value="Hemopexin-like domain"/>
    <property type="match status" value="2"/>
</dbReference>
<name>A0A8C3HBM2_CHRPI</name>
<organism evidence="2 3">
    <name type="scientific">Chrysemys picta bellii</name>
    <name type="common">Western painted turtle</name>
    <name type="synonym">Emys bellii</name>
    <dbReference type="NCBI Taxonomy" id="8478"/>
    <lineage>
        <taxon>Eukaryota</taxon>
        <taxon>Metazoa</taxon>
        <taxon>Chordata</taxon>
        <taxon>Craniata</taxon>
        <taxon>Vertebrata</taxon>
        <taxon>Euteleostomi</taxon>
        <taxon>Archelosauria</taxon>
        <taxon>Testudinata</taxon>
        <taxon>Testudines</taxon>
        <taxon>Cryptodira</taxon>
        <taxon>Durocryptodira</taxon>
        <taxon>Testudinoidea</taxon>
        <taxon>Emydidae</taxon>
        <taxon>Chrysemys</taxon>
    </lineage>
</organism>
<dbReference type="SMART" id="SM00120">
    <property type="entry name" value="HX"/>
    <property type="match status" value="3"/>
</dbReference>
<keyword evidence="3" id="KW-1185">Reference proteome</keyword>
<feature type="repeat" description="Hemopexin" evidence="1">
    <location>
        <begin position="245"/>
        <end position="292"/>
    </location>
</feature>
<protein>
    <recommendedName>
        <fullName evidence="4">Hemopexin</fullName>
    </recommendedName>
</protein>
<evidence type="ECO:0000313" key="2">
    <source>
        <dbReference type="Ensembl" id="ENSCPBP00000014902.1"/>
    </source>
</evidence>
<proteinExistence type="predicted"/>
<dbReference type="InterPro" id="IPR036375">
    <property type="entry name" value="Hemopexin-like_dom_sf"/>
</dbReference>
<sequence length="387" mass="41783">MGGAPQFPVLDCTVLSSPEVASRCADEGGFDAITLDEHGVMLFFRGTGVSGCWDGEEGVTGSPGDALELLPTKPGRTLGEPPLPCVTECGGVRGGWVGADPGAVSLPAGGDVFSYDLGLGVLKRRSWPGVSDCSAAARWLGRYYCFQRVHFLRFQPATGLVPPGYPRDARDYFMSCPGRGHGHKARGNATAMGIRDPCSGLAFQAFTADDANRTYAFRGGQYFRLDSKRDGWHSWPLNHTWQELSGQVDSAFNWDKKLYLIQGSQVYIYRVGPGYTLVQGYPRDLQEELGITGADATFTCPHSAELFVIHGARNALQRVDLTLSPRSPRLEGSIPHAHVDSAMCNADGVHLFHGNTIHHYASVAELTTSPKPSPPQNMTAVLFGCPH</sequence>